<evidence type="ECO:0000256" key="7">
    <source>
        <dbReference type="ARBA" id="ARBA00023077"/>
    </source>
</evidence>
<feature type="domain" description="TonB-dependent receptor plug" evidence="16">
    <location>
        <begin position="50"/>
        <end position="151"/>
    </location>
</feature>
<dbReference type="EMBL" id="CP050854">
    <property type="protein sequence ID" value="QTF10315.1"/>
    <property type="molecule type" value="Genomic_DNA"/>
</dbReference>
<organism evidence="17 18">
    <name type="scientific">Brenneria izadpanahii</name>
    <dbReference type="NCBI Taxonomy" id="2722756"/>
    <lineage>
        <taxon>Bacteria</taxon>
        <taxon>Pseudomonadati</taxon>
        <taxon>Pseudomonadota</taxon>
        <taxon>Gammaproteobacteria</taxon>
        <taxon>Enterobacterales</taxon>
        <taxon>Pectobacteriaceae</taxon>
        <taxon>Brenneria</taxon>
    </lineage>
</organism>
<evidence type="ECO:0000313" key="17">
    <source>
        <dbReference type="EMBL" id="QTF10315.1"/>
    </source>
</evidence>
<keyword evidence="10 11" id="KW-0998">Cell outer membrane</keyword>
<dbReference type="PANTHER" id="PTHR30069:SF29">
    <property type="entry name" value="HEMOGLOBIN AND HEMOGLOBIN-HAPTOGLOBIN-BINDING PROTEIN 1-RELATED"/>
    <property type="match status" value="1"/>
</dbReference>
<evidence type="ECO:0000313" key="18">
    <source>
        <dbReference type="Proteomes" id="UP000671960"/>
    </source>
</evidence>
<feature type="compositionally biased region" description="Basic and acidic residues" evidence="13">
    <location>
        <begin position="222"/>
        <end position="235"/>
    </location>
</feature>
<feature type="signal peptide" evidence="14">
    <location>
        <begin position="1"/>
        <end position="29"/>
    </location>
</feature>
<evidence type="ECO:0000256" key="2">
    <source>
        <dbReference type="ARBA" id="ARBA00008143"/>
    </source>
</evidence>
<evidence type="ECO:0000256" key="12">
    <source>
        <dbReference type="RuleBase" id="RU003357"/>
    </source>
</evidence>
<evidence type="ECO:0000256" key="4">
    <source>
        <dbReference type="ARBA" id="ARBA00022452"/>
    </source>
</evidence>
<dbReference type="InterPro" id="IPR039426">
    <property type="entry name" value="TonB-dep_rcpt-like"/>
</dbReference>
<dbReference type="PANTHER" id="PTHR30069">
    <property type="entry name" value="TONB-DEPENDENT OUTER MEMBRANE RECEPTOR"/>
    <property type="match status" value="1"/>
</dbReference>
<evidence type="ECO:0000256" key="14">
    <source>
        <dbReference type="SAM" id="SignalP"/>
    </source>
</evidence>
<dbReference type="Gene3D" id="2.40.170.20">
    <property type="entry name" value="TonB-dependent receptor, beta-barrel domain"/>
    <property type="match status" value="1"/>
</dbReference>
<dbReference type="Gene3D" id="2.170.130.10">
    <property type="entry name" value="TonB-dependent receptor, plug domain"/>
    <property type="match status" value="1"/>
</dbReference>
<dbReference type="RefSeq" id="WP_208228796.1">
    <property type="nucleotide sequence ID" value="NZ_CP050854.1"/>
</dbReference>
<name>A0ABX7UYE4_9GAMM</name>
<dbReference type="Pfam" id="PF07715">
    <property type="entry name" value="Plug"/>
    <property type="match status" value="1"/>
</dbReference>
<dbReference type="InterPro" id="IPR036942">
    <property type="entry name" value="Beta-barrel_TonB_sf"/>
</dbReference>
<evidence type="ECO:0000259" key="15">
    <source>
        <dbReference type="Pfam" id="PF00593"/>
    </source>
</evidence>
<dbReference type="PROSITE" id="PS52016">
    <property type="entry name" value="TONB_DEPENDENT_REC_3"/>
    <property type="match status" value="1"/>
</dbReference>
<protein>
    <submittedName>
        <fullName evidence="17">TonB-dependent receptor</fullName>
    </submittedName>
</protein>
<keyword evidence="5 11" id="KW-0812">Transmembrane</keyword>
<evidence type="ECO:0000256" key="5">
    <source>
        <dbReference type="ARBA" id="ARBA00022692"/>
    </source>
</evidence>
<feature type="chain" id="PRO_5045973308" evidence="14">
    <location>
        <begin position="30"/>
        <end position="669"/>
    </location>
</feature>
<keyword evidence="18" id="KW-1185">Reference proteome</keyword>
<dbReference type="Proteomes" id="UP000671960">
    <property type="component" value="Chromosome"/>
</dbReference>
<evidence type="ECO:0000256" key="10">
    <source>
        <dbReference type="ARBA" id="ARBA00023237"/>
    </source>
</evidence>
<dbReference type="CDD" id="cd01347">
    <property type="entry name" value="ligand_gated_channel"/>
    <property type="match status" value="1"/>
</dbReference>
<evidence type="ECO:0000256" key="11">
    <source>
        <dbReference type="PROSITE-ProRule" id="PRU01360"/>
    </source>
</evidence>
<keyword evidence="3 11" id="KW-0813">Transport</keyword>
<dbReference type="InterPro" id="IPR037066">
    <property type="entry name" value="Plug_dom_sf"/>
</dbReference>
<evidence type="ECO:0000256" key="1">
    <source>
        <dbReference type="ARBA" id="ARBA00004571"/>
    </source>
</evidence>
<evidence type="ECO:0000259" key="16">
    <source>
        <dbReference type="Pfam" id="PF07715"/>
    </source>
</evidence>
<reference evidence="17 18" key="1">
    <citation type="submission" date="2020-03" db="EMBL/GenBank/DDBJ databases">
        <authorList>
            <person name="Bakhshi Ganjeh M."/>
        </authorList>
    </citation>
    <scope>NUCLEOTIDE SEQUENCE [LARGE SCALE GENOMIC DNA]</scope>
    <source>
        <strain evidence="18">Iran 50</strain>
    </source>
</reference>
<sequence>MQIQKLSWMLSLGLLPLGLLPLSPAPAAAETETDDSRDTDVMTVWSSPVAATNDVVTQKQIEQLNRRNVAETLNVVPGVTLQKSGSRSEQQVKVRGFDSRQVPVFLDGVPIYVPYDGNLDLGRVQASDLAAVEVSKGYASLLQGPNQMGGAINLTTLRPKKELEASVRMSQGWARGRDNAYNMDMSLGGKSDLGFFQVSGGRQKQRFAGLPHGVDNPAAGSEGKRMNSGNDDKRGMVKVGFTPRESDEYVFTYIKLDGEKNTPPYAGNSPAQTARYWQWPEYDKTSYYYQGTTRLTDGVTLKSRLYHDEFENTLLMYRTLEDFKSGNGSYSRYADFSNGAGLQLGIDMREADLLSFALHWKDDVHREKGERNAPYDRYKDRTWSMASEYQWSALDKLDVVFGASYDWRDSKQGMKHETDGSITTYEQNKQHAFNWQMMTKYRFDNQDELQFSLSERSRFPTLKERYTTSKPASNQDALVNPDLKAERARNVELNYRGALADGWGFDAGVYYNRVSDAILSHNIAPTLIQNRNSGRVDYYGLDVGIHGDIEHWLSVGINYGLIHSDVKRREIGNIVDLPKHKVFAWATVTPVESFSITVMEEARSWGFNNSDNNDKTRGFAVTSVRLDYDLGRGVSVNASINNLFDKAYAYQEGYVEEGRNYWLGIAYRY</sequence>
<gene>
    <name evidence="17" type="ORF">HC231_22090</name>
</gene>
<keyword evidence="8 11" id="KW-0472">Membrane</keyword>
<evidence type="ECO:0000256" key="3">
    <source>
        <dbReference type="ARBA" id="ARBA00022448"/>
    </source>
</evidence>
<keyword evidence="6 14" id="KW-0732">Signal</keyword>
<proteinExistence type="inferred from homology"/>
<evidence type="ECO:0000256" key="8">
    <source>
        <dbReference type="ARBA" id="ARBA00023136"/>
    </source>
</evidence>
<feature type="region of interest" description="Disordered" evidence="13">
    <location>
        <begin position="207"/>
        <end position="238"/>
    </location>
</feature>
<accession>A0ABX7UYE4</accession>
<comment type="subcellular location">
    <subcellularLocation>
        <location evidence="1 11">Cell outer membrane</location>
        <topology evidence="1 11">Multi-pass membrane protein</topology>
    </subcellularLocation>
</comment>
<dbReference type="InterPro" id="IPR012910">
    <property type="entry name" value="Plug_dom"/>
</dbReference>
<evidence type="ECO:0000256" key="6">
    <source>
        <dbReference type="ARBA" id="ARBA00022729"/>
    </source>
</evidence>
<keyword evidence="7 12" id="KW-0798">TonB box</keyword>
<dbReference type="Pfam" id="PF00593">
    <property type="entry name" value="TonB_dep_Rec_b-barrel"/>
    <property type="match status" value="1"/>
</dbReference>
<dbReference type="InterPro" id="IPR000531">
    <property type="entry name" value="Beta-barrel_TonB"/>
</dbReference>
<dbReference type="SUPFAM" id="SSF56935">
    <property type="entry name" value="Porins"/>
    <property type="match status" value="1"/>
</dbReference>
<evidence type="ECO:0000256" key="13">
    <source>
        <dbReference type="SAM" id="MobiDB-lite"/>
    </source>
</evidence>
<keyword evidence="9 17" id="KW-0675">Receptor</keyword>
<keyword evidence="4 11" id="KW-1134">Transmembrane beta strand</keyword>
<comment type="similarity">
    <text evidence="2">Belongs to the TonB-dependent receptor family. Hemoglobin/haptoglobin binding protein subfamily.</text>
</comment>
<feature type="domain" description="TonB-dependent receptor-like beta-barrel" evidence="15">
    <location>
        <begin position="254"/>
        <end position="643"/>
    </location>
</feature>
<evidence type="ECO:0000256" key="9">
    <source>
        <dbReference type="ARBA" id="ARBA00023170"/>
    </source>
</evidence>